<protein>
    <submittedName>
        <fullName evidence="1">Uncharacterized protein</fullName>
    </submittedName>
</protein>
<gene>
    <name evidence="1" type="ORF">SCHPADRAFT_895815</name>
</gene>
<accession>A0A0H2RME4</accession>
<reference evidence="1 2" key="1">
    <citation type="submission" date="2015-04" db="EMBL/GenBank/DDBJ databases">
        <title>Complete genome sequence of Schizopora paradoxa KUC8140, a cosmopolitan wood degrader in East Asia.</title>
        <authorList>
            <consortium name="DOE Joint Genome Institute"/>
            <person name="Min B."/>
            <person name="Park H."/>
            <person name="Jang Y."/>
            <person name="Kim J.-J."/>
            <person name="Kim K.H."/>
            <person name="Pangilinan J."/>
            <person name="Lipzen A."/>
            <person name="Riley R."/>
            <person name="Grigoriev I.V."/>
            <person name="Spatafora J.W."/>
            <person name="Choi I.-G."/>
        </authorList>
    </citation>
    <scope>NUCLEOTIDE SEQUENCE [LARGE SCALE GENOMIC DNA]</scope>
    <source>
        <strain evidence="1 2">KUC8140</strain>
    </source>
</reference>
<dbReference type="AlphaFoldDB" id="A0A0H2RME4"/>
<evidence type="ECO:0000313" key="1">
    <source>
        <dbReference type="EMBL" id="KLO06001.1"/>
    </source>
</evidence>
<organism evidence="1 2">
    <name type="scientific">Schizopora paradoxa</name>
    <dbReference type="NCBI Taxonomy" id="27342"/>
    <lineage>
        <taxon>Eukaryota</taxon>
        <taxon>Fungi</taxon>
        <taxon>Dikarya</taxon>
        <taxon>Basidiomycota</taxon>
        <taxon>Agaricomycotina</taxon>
        <taxon>Agaricomycetes</taxon>
        <taxon>Hymenochaetales</taxon>
        <taxon>Schizoporaceae</taxon>
        <taxon>Schizopora</taxon>
    </lineage>
</organism>
<dbReference type="EMBL" id="KQ086247">
    <property type="protein sequence ID" value="KLO06001.1"/>
    <property type="molecule type" value="Genomic_DNA"/>
</dbReference>
<evidence type="ECO:0000313" key="2">
    <source>
        <dbReference type="Proteomes" id="UP000053477"/>
    </source>
</evidence>
<name>A0A0H2RME4_9AGAM</name>
<proteinExistence type="predicted"/>
<dbReference type="Proteomes" id="UP000053477">
    <property type="component" value="Unassembled WGS sequence"/>
</dbReference>
<keyword evidence="2" id="KW-1185">Reference proteome</keyword>
<dbReference type="InParanoid" id="A0A0H2RME4"/>
<sequence length="379" mass="42429">MSAYCPGNAQASSTPSNGCIGSDLLLSESVELSSFSLNSDACLVHLFYKMQIGSAACKRRPTVDKYKLASRCLSSHRSSFLEVVDNTDTQSAGFSMFEDLVLSCGDPASDMTEMFIVIWFLSLHLNRHGINEFLRITSFNDPVLLAMTRGLIAHCELSYSRMVGIYAVSAPLKVSNDLVGAILESLQNGSNDLLDKLSKNGTLPEVLTAVFKLHYFIRNSRYGDLIHKPHIAIERSWSILCHEYLSNPAYAMLRQKLLHLDDIHGPKVLKRFPPQENSFIYVEGKVRAEFYPGLFRVRIAPMTYDGSTQKLPAGMTTSYEPAINWQSLSKLFPLYPPLLQEFSTLSDSGEWRRTHVITFSFEEGFHLAIKDAVQSVYIG</sequence>